<accession>F2AYL2</accession>
<dbReference type="SUPFAM" id="SSF51182">
    <property type="entry name" value="RmlC-like cupins"/>
    <property type="match status" value="1"/>
</dbReference>
<feature type="domain" description="Cupin type-2" evidence="1">
    <location>
        <begin position="83"/>
        <end position="140"/>
    </location>
</feature>
<dbReference type="Proteomes" id="UP000006222">
    <property type="component" value="Unassembled WGS sequence"/>
</dbReference>
<dbReference type="Gene3D" id="2.60.120.10">
    <property type="entry name" value="Jelly Rolls"/>
    <property type="match status" value="1"/>
</dbReference>
<proteinExistence type="predicted"/>
<evidence type="ECO:0000259" key="1">
    <source>
        <dbReference type="Pfam" id="PF07883"/>
    </source>
</evidence>
<dbReference type="InterPro" id="IPR013096">
    <property type="entry name" value="Cupin_2"/>
</dbReference>
<name>F2AYL2_RHOBT</name>
<dbReference type="CDD" id="cd06981">
    <property type="entry name" value="cupin_reut_a1446"/>
    <property type="match status" value="1"/>
</dbReference>
<dbReference type="EMBL" id="AFAR01000244">
    <property type="protein sequence ID" value="EGF25209.1"/>
    <property type="molecule type" value="Genomic_DNA"/>
</dbReference>
<sequence>MQLLQLPLEQSNWNDQEIRDQNHARSKSFTSQSNDEPADMNLFENVPTHLPSELIEVLAEGESVRIERIVSTGHSTDPGEWYDQEQNEWVVVLKGEARLRFSDDKVISMQPGDHILIPAHQRHRVDWTTPKEPTIWLAIFFEKVSGTFLEE</sequence>
<organism evidence="2 3">
    <name type="scientific">Rhodopirellula baltica WH47</name>
    <dbReference type="NCBI Taxonomy" id="991778"/>
    <lineage>
        <taxon>Bacteria</taxon>
        <taxon>Pseudomonadati</taxon>
        <taxon>Planctomycetota</taxon>
        <taxon>Planctomycetia</taxon>
        <taxon>Pirellulales</taxon>
        <taxon>Pirellulaceae</taxon>
        <taxon>Rhodopirellula</taxon>
    </lineage>
</organism>
<reference evidence="2 3" key="1">
    <citation type="journal article" date="2013" name="Mar. Genomics">
        <title>Expression of sulfatases in Rhodopirellula baltica and the diversity of sulfatases in the genus Rhodopirellula.</title>
        <authorList>
            <person name="Wegner C.E."/>
            <person name="Richter-Heitmann T."/>
            <person name="Klindworth A."/>
            <person name="Klockow C."/>
            <person name="Richter M."/>
            <person name="Achstetter T."/>
            <person name="Glockner F.O."/>
            <person name="Harder J."/>
        </authorList>
    </citation>
    <scope>NUCLEOTIDE SEQUENCE [LARGE SCALE GENOMIC DNA]</scope>
    <source>
        <strain evidence="2 3">WH47</strain>
    </source>
</reference>
<evidence type="ECO:0000313" key="3">
    <source>
        <dbReference type="Proteomes" id="UP000006222"/>
    </source>
</evidence>
<dbReference type="PATRIC" id="fig|991778.3.peg.5102"/>
<comment type="caution">
    <text evidence="2">The sequence shown here is derived from an EMBL/GenBank/DDBJ whole genome shotgun (WGS) entry which is preliminary data.</text>
</comment>
<dbReference type="InterPro" id="IPR011051">
    <property type="entry name" value="RmlC_Cupin_sf"/>
</dbReference>
<dbReference type="RefSeq" id="WP_007328722.1">
    <property type="nucleotide sequence ID" value="NZ_AFAR01000244.1"/>
</dbReference>
<gene>
    <name evidence="2" type="ORF">RBWH47_00985</name>
</gene>
<dbReference type="AlphaFoldDB" id="F2AYL2"/>
<protein>
    <submittedName>
        <fullName evidence="2">Phosphoribosylaminoimidazole carboxylase ATPase subunit</fullName>
    </submittedName>
</protein>
<dbReference type="InterPro" id="IPR014710">
    <property type="entry name" value="RmlC-like_jellyroll"/>
</dbReference>
<evidence type="ECO:0000313" key="2">
    <source>
        <dbReference type="EMBL" id="EGF25209.1"/>
    </source>
</evidence>
<dbReference type="Pfam" id="PF07883">
    <property type="entry name" value="Cupin_2"/>
    <property type="match status" value="1"/>
</dbReference>